<dbReference type="AlphaFoldDB" id="J3LT53"/>
<organism evidence="1">
    <name type="scientific">Oryza brachyantha</name>
    <name type="common">malo sina</name>
    <dbReference type="NCBI Taxonomy" id="4533"/>
    <lineage>
        <taxon>Eukaryota</taxon>
        <taxon>Viridiplantae</taxon>
        <taxon>Streptophyta</taxon>
        <taxon>Embryophyta</taxon>
        <taxon>Tracheophyta</taxon>
        <taxon>Spermatophyta</taxon>
        <taxon>Magnoliopsida</taxon>
        <taxon>Liliopsida</taxon>
        <taxon>Poales</taxon>
        <taxon>Poaceae</taxon>
        <taxon>BOP clade</taxon>
        <taxon>Oryzoideae</taxon>
        <taxon>Oryzeae</taxon>
        <taxon>Oryzinae</taxon>
        <taxon>Oryza</taxon>
    </lineage>
</organism>
<keyword evidence="2" id="KW-1185">Reference proteome</keyword>
<proteinExistence type="predicted"/>
<protein>
    <submittedName>
        <fullName evidence="1">Uncharacterized protein</fullName>
    </submittedName>
</protein>
<dbReference type="Gramene" id="OB03G42290.1">
    <property type="protein sequence ID" value="OB03G42290.1"/>
    <property type="gene ID" value="OB03G42290"/>
</dbReference>
<name>J3LT53_ORYBR</name>
<evidence type="ECO:0000313" key="1">
    <source>
        <dbReference type="EnsemblPlants" id="OB03G42290.1"/>
    </source>
</evidence>
<dbReference type="HOGENOM" id="CLU_1206417_0_0_1"/>
<evidence type="ECO:0000313" key="2">
    <source>
        <dbReference type="Proteomes" id="UP000006038"/>
    </source>
</evidence>
<sequence length="230" mass="25444">MMNLVHEPNPESFKRHHYLTTNTKFSQGAVYGILATCFSRFHDLGEVYTNQDISPFFLVALYKRTPALGPPVLHQALPAFSAIHQAQGKALVSQLDSESSMILSYEISQPSSFVDLNGTLDLPLNPSPSLQFPLWVAPPVTNGDKPVNSMTSMAAFFCTRLFVGALTASFPNYSAVHLFQKIRGFNLNTANGTYLKFIEFKVSIPTATAFIAFKCCAIICIQIRETIVRT</sequence>
<dbReference type="EnsemblPlants" id="OB03G42290.1">
    <property type="protein sequence ID" value="OB03G42290.1"/>
    <property type="gene ID" value="OB03G42290"/>
</dbReference>
<dbReference type="Proteomes" id="UP000006038">
    <property type="component" value="Chromosome 3"/>
</dbReference>
<reference evidence="1" key="2">
    <citation type="submission" date="2013-04" db="UniProtKB">
        <authorList>
            <consortium name="EnsemblPlants"/>
        </authorList>
    </citation>
    <scope>IDENTIFICATION</scope>
</reference>
<reference evidence="1" key="1">
    <citation type="journal article" date="2013" name="Nat. Commun.">
        <title>Whole-genome sequencing of Oryza brachyantha reveals mechanisms underlying Oryza genome evolution.</title>
        <authorList>
            <person name="Chen J."/>
            <person name="Huang Q."/>
            <person name="Gao D."/>
            <person name="Wang J."/>
            <person name="Lang Y."/>
            <person name="Liu T."/>
            <person name="Li B."/>
            <person name="Bai Z."/>
            <person name="Luis Goicoechea J."/>
            <person name="Liang C."/>
            <person name="Chen C."/>
            <person name="Zhang W."/>
            <person name="Sun S."/>
            <person name="Liao Y."/>
            <person name="Zhang X."/>
            <person name="Yang L."/>
            <person name="Song C."/>
            <person name="Wang M."/>
            <person name="Shi J."/>
            <person name="Liu G."/>
            <person name="Liu J."/>
            <person name="Zhou H."/>
            <person name="Zhou W."/>
            <person name="Yu Q."/>
            <person name="An N."/>
            <person name="Chen Y."/>
            <person name="Cai Q."/>
            <person name="Wang B."/>
            <person name="Liu B."/>
            <person name="Min J."/>
            <person name="Huang Y."/>
            <person name="Wu H."/>
            <person name="Li Z."/>
            <person name="Zhang Y."/>
            <person name="Yin Y."/>
            <person name="Song W."/>
            <person name="Jiang J."/>
            <person name="Jackson S.A."/>
            <person name="Wing R.A."/>
            <person name="Wang J."/>
            <person name="Chen M."/>
        </authorList>
    </citation>
    <scope>NUCLEOTIDE SEQUENCE [LARGE SCALE GENOMIC DNA]</scope>
    <source>
        <strain evidence="1">cv. IRGC 101232</strain>
    </source>
</reference>
<accession>J3LT53</accession>